<dbReference type="Gene3D" id="3.10.310.10">
    <property type="entry name" value="Diaminopimelate Epimerase, Chain A, domain 1"/>
    <property type="match status" value="2"/>
</dbReference>
<name>A0A845BEB8_9PROT</name>
<protein>
    <submittedName>
        <fullName evidence="3">PhzF family phenazine biosynthesis protein</fullName>
    </submittedName>
</protein>
<evidence type="ECO:0000256" key="2">
    <source>
        <dbReference type="PIRSR" id="PIRSR016184-1"/>
    </source>
</evidence>
<organism evidence="3 4">
    <name type="scientific">Teichococcus coralli</name>
    <dbReference type="NCBI Taxonomy" id="2545983"/>
    <lineage>
        <taxon>Bacteria</taxon>
        <taxon>Pseudomonadati</taxon>
        <taxon>Pseudomonadota</taxon>
        <taxon>Alphaproteobacteria</taxon>
        <taxon>Acetobacterales</taxon>
        <taxon>Roseomonadaceae</taxon>
        <taxon>Roseomonas</taxon>
    </lineage>
</organism>
<dbReference type="PANTHER" id="PTHR13774:SF32">
    <property type="entry name" value="ANTISENSE-ENHANCING SEQUENCE 1"/>
    <property type="match status" value="1"/>
</dbReference>
<dbReference type="RefSeq" id="WP_160934963.1">
    <property type="nucleotide sequence ID" value="NZ_SNVJ01000001.1"/>
</dbReference>
<dbReference type="Pfam" id="PF02567">
    <property type="entry name" value="PhzC-PhzF"/>
    <property type="match status" value="1"/>
</dbReference>
<gene>
    <name evidence="3" type="ORF">E0493_00555</name>
</gene>
<evidence type="ECO:0000313" key="3">
    <source>
        <dbReference type="EMBL" id="MXP61839.1"/>
    </source>
</evidence>
<dbReference type="PIRSF" id="PIRSF016184">
    <property type="entry name" value="PhzC_PhzF"/>
    <property type="match status" value="1"/>
</dbReference>
<accession>A0A845BEB8</accession>
<comment type="caution">
    <text evidence="3">The sequence shown here is derived from an EMBL/GenBank/DDBJ whole genome shotgun (WGS) entry which is preliminary data.</text>
</comment>
<feature type="active site" evidence="2">
    <location>
        <position position="52"/>
    </location>
</feature>
<evidence type="ECO:0000313" key="4">
    <source>
        <dbReference type="Proteomes" id="UP000460715"/>
    </source>
</evidence>
<dbReference type="GO" id="GO:0016853">
    <property type="term" value="F:isomerase activity"/>
    <property type="evidence" value="ECO:0007669"/>
    <property type="project" value="TreeGrafter"/>
</dbReference>
<sequence length="284" mass="29874">MADPTGTPFSFQQVDVFASQPLRGNPLAVVIGADRLDEARMAAFANWTNLSETTFLLQPRHAGADYRVRIFTPSGELPFAGHPTLGTCHVWLASGGQPQGADIVQECEAGLIHIRRGEGGRLSFAAPPLRRSGAVEPEILEQVTSGLGLAPDAIQASNWVDNGPGWLAVLLRSRAEVLALRPDYVALAGLRVGVVGPWDRAADGTEAQFEVRAFTAGGFEDPVTGSLNASLGQWLIGSGIAPAQYVASQGTVLGRAGRVRVERDGTGIWVGGAVATCIEGTVRL</sequence>
<dbReference type="PANTHER" id="PTHR13774">
    <property type="entry name" value="PHENAZINE BIOSYNTHESIS PROTEIN"/>
    <property type="match status" value="1"/>
</dbReference>
<dbReference type="SUPFAM" id="SSF54506">
    <property type="entry name" value="Diaminopimelate epimerase-like"/>
    <property type="match status" value="1"/>
</dbReference>
<dbReference type="EMBL" id="SNVJ01000001">
    <property type="protein sequence ID" value="MXP61839.1"/>
    <property type="molecule type" value="Genomic_DNA"/>
</dbReference>
<comment type="similarity">
    <text evidence="1">Belongs to the PhzF family.</text>
</comment>
<keyword evidence="4" id="KW-1185">Reference proteome</keyword>
<reference evidence="3 4" key="1">
    <citation type="submission" date="2019-03" db="EMBL/GenBank/DDBJ databases">
        <title>Roseomonas sp. a novel Roseomonas species isolated from Sea whip Gorgonian.</title>
        <authorList>
            <person name="Li F."/>
            <person name="Pan X."/>
            <person name="Huang S."/>
            <person name="Li Z."/>
            <person name="Meng B."/>
        </authorList>
    </citation>
    <scope>NUCLEOTIDE SEQUENCE [LARGE SCALE GENOMIC DNA]</scope>
    <source>
        <strain evidence="3 4">M0104</strain>
    </source>
</reference>
<proteinExistence type="inferred from homology"/>
<dbReference type="Proteomes" id="UP000460715">
    <property type="component" value="Unassembled WGS sequence"/>
</dbReference>
<dbReference type="GO" id="GO:0005737">
    <property type="term" value="C:cytoplasm"/>
    <property type="evidence" value="ECO:0007669"/>
    <property type="project" value="TreeGrafter"/>
</dbReference>
<dbReference type="OrthoDB" id="9788221at2"/>
<evidence type="ECO:0000256" key="1">
    <source>
        <dbReference type="ARBA" id="ARBA00008270"/>
    </source>
</evidence>
<dbReference type="AlphaFoldDB" id="A0A845BEB8"/>
<dbReference type="InterPro" id="IPR003719">
    <property type="entry name" value="Phenazine_PhzF-like"/>
</dbReference>
<dbReference type="NCBIfam" id="TIGR00654">
    <property type="entry name" value="PhzF_family"/>
    <property type="match status" value="1"/>
</dbReference>